<accession>A0A9I9EIA2</accession>
<sequence length="57" mass="6545">MTMIPTFGTGYCDSEVGTRYYDARVGPSSSYMHGHKRGYGKHNKYLYHVYHEAPVEV</sequence>
<evidence type="ECO:0000313" key="1">
    <source>
        <dbReference type="EnsemblPlants" id="MELO3C034231.2.1"/>
    </source>
</evidence>
<name>A0A9I9EIA2_CUCME</name>
<dbReference type="EnsemblPlants" id="MELO3C034231.2.1">
    <property type="protein sequence ID" value="MELO3C034231.2.1"/>
    <property type="gene ID" value="MELO3C034231.2"/>
</dbReference>
<dbReference type="AlphaFoldDB" id="A0A9I9EIA2"/>
<dbReference type="Gramene" id="MELO3C034231.2.1">
    <property type="protein sequence ID" value="MELO3C034231.2.1"/>
    <property type="gene ID" value="MELO3C034231.2"/>
</dbReference>
<protein>
    <submittedName>
        <fullName evidence="1">Uncharacterized protein</fullName>
    </submittedName>
</protein>
<reference evidence="1" key="1">
    <citation type="submission" date="2023-03" db="UniProtKB">
        <authorList>
            <consortium name="EnsemblPlants"/>
        </authorList>
    </citation>
    <scope>IDENTIFICATION</scope>
</reference>
<proteinExistence type="predicted"/>
<organism evidence="1">
    <name type="scientific">Cucumis melo</name>
    <name type="common">Muskmelon</name>
    <dbReference type="NCBI Taxonomy" id="3656"/>
    <lineage>
        <taxon>Eukaryota</taxon>
        <taxon>Viridiplantae</taxon>
        <taxon>Streptophyta</taxon>
        <taxon>Embryophyta</taxon>
        <taxon>Tracheophyta</taxon>
        <taxon>Spermatophyta</taxon>
        <taxon>Magnoliopsida</taxon>
        <taxon>eudicotyledons</taxon>
        <taxon>Gunneridae</taxon>
        <taxon>Pentapetalae</taxon>
        <taxon>rosids</taxon>
        <taxon>fabids</taxon>
        <taxon>Cucurbitales</taxon>
        <taxon>Cucurbitaceae</taxon>
        <taxon>Benincaseae</taxon>
        <taxon>Cucumis</taxon>
    </lineage>
</organism>